<gene>
    <name evidence="2" type="ORF">ASTO00021_LOCUS11467</name>
</gene>
<dbReference type="EMBL" id="HBIN01015111">
    <property type="protein sequence ID" value="CAE0441336.1"/>
    <property type="molecule type" value="Transcribed_RNA"/>
</dbReference>
<dbReference type="InterPro" id="IPR013813">
    <property type="entry name" value="Endoribo_LPSP/chorism_mut-like"/>
</dbReference>
<name>A0A7S3PJM2_9STRA</name>
<sequence>MHRFPLRALTGTTPFHLKKVYAVSRRMVHVEAKIAELGFKLPAVNSPKGNYALFTRTGNLLFTAGHLPQPADGPLITGKVGKDLDVDAGYEAAQYTALSLLATLKEELGDLDKIEKIVKVVGFVNCVDGFTDQPKVINGLSDLLGNVLGEKGKHARSAVGTNALPLNVPVEVELVVQVKDD</sequence>
<accession>A0A7S3PJM2</accession>
<dbReference type="PANTHER" id="PTHR43760">
    <property type="entry name" value="ENDORIBONUCLEASE-RELATED"/>
    <property type="match status" value="1"/>
</dbReference>
<dbReference type="InterPro" id="IPR035959">
    <property type="entry name" value="RutC-like_sf"/>
</dbReference>
<dbReference type="PANTHER" id="PTHR43760:SF1">
    <property type="entry name" value="ENDORIBONUCLEASE L-PSP_CHORISMATE MUTASE-LIKE DOMAIN-CONTAINING PROTEIN"/>
    <property type="match status" value="1"/>
</dbReference>
<dbReference type="CDD" id="cd02199">
    <property type="entry name" value="YjgF_YER057c_UK114_like_1"/>
    <property type="match status" value="1"/>
</dbReference>
<protein>
    <recommendedName>
        <fullName evidence="1">Endoribonuclease L-PSP/chorismate mutase-like domain-containing protein</fullName>
    </recommendedName>
</protein>
<evidence type="ECO:0000313" key="2">
    <source>
        <dbReference type="EMBL" id="CAE0441336.1"/>
    </source>
</evidence>
<organism evidence="2">
    <name type="scientific">Aplanochytrium stocchinoi</name>
    <dbReference type="NCBI Taxonomy" id="215587"/>
    <lineage>
        <taxon>Eukaryota</taxon>
        <taxon>Sar</taxon>
        <taxon>Stramenopiles</taxon>
        <taxon>Bigyra</taxon>
        <taxon>Labyrinthulomycetes</taxon>
        <taxon>Thraustochytrida</taxon>
        <taxon>Thraustochytriidae</taxon>
        <taxon>Aplanochytrium</taxon>
    </lineage>
</organism>
<evidence type="ECO:0000259" key="1">
    <source>
        <dbReference type="Pfam" id="PF14588"/>
    </source>
</evidence>
<dbReference type="Gene3D" id="3.30.1330.40">
    <property type="entry name" value="RutC-like"/>
    <property type="match status" value="1"/>
</dbReference>
<reference evidence="2" key="1">
    <citation type="submission" date="2021-01" db="EMBL/GenBank/DDBJ databases">
        <authorList>
            <person name="Corre E."/>
            <person name="Pelletier E."/>
            <person name="Niang G."/>
            <person name="Scheremetjew M."/>
            <person name="Finn R."/>
            <person name="Kale V."/>
            <person name="Holt S."/>
            <person name="Cochrane G."/>
            <person name="Meng A."/>
            <person name="Brown T."/>
            <person name="Cohen L."/>
        </authorList>
    </citation>
    <scope>NUCLEOTIDE SEQUENCE</scope>
    <source>
        <strain evidence="2">GSBS06</strain>
    </source>
</reference>
<proteinExistence type="predicted"/>
<dbReference type="Pfam" id="PF14588">
    <property type="entry name" value="YjgF_endoribonc"/>
    <property type="match status" value="1"/>
</dbReference>
<feature type="domain" description="Endoribonuclease L-PSP/chorismate mutase-like" evidence="1">
    <location>
        <begin position="32"/>
        <end position="174"/>
    </location>
</feature>
<dbReference type="SUPFAM" id="SSF55298">
    <property type="entry name" value="YjgF-like"/>
    <property type="match status" value="1"/>
</dbReference>
<dbReference type="AlphaFoldDB" id="A0A7S3PJM2"/>